<accession>A0A833VXI1</accession>
<protein>
    <submittedName>
        <fullName evidence="2">Uncharacterized protein</fullName>
    </submittedName>
</protein>
<organism evidence="2 3">
    <name type="scientific">Frieseomelitta varia</name>
    <dbReference type="NCBI Taxonomy" id="561572"/>
    <lineage>
        <taxon>Eukaryota</taxon>
        <taxon>Metazoa</taxon>
        <taxon>Ecdysozoa</taxon>
        <taxon>Arthropoda</taxon>
        <taxon>Hexapoda</taxon>
        <taxon>Insecta</taxon>
        <taxon>Pterygota</taxon>
        <taxon>Neoptera</taxon>
        <taxon>Endopterygota</taxon>
        <taxon>Hymenoptera</taxon>
        <taxon>Apocrita</taxon>
        <taxon>Aculeata</taxon>
        <taxon>Apoidea</taxon>
        <taxon>Anthophila</taxon>
        <taxon>Apidae</taxon>
        <taxon>Frieseomelitta</taxon>
    </lineage>
</organism>
<dbReference type="Proteomes" id="UP000655588">
    <property type="component" value="Unassembled WGS sequence"/>
</dbReference>
<evidence type="ECO:0000313" key="2">
    <source>
        <dbReference type="EMBL" id="KAF3423944.1"/>
    </source>
</evidence>
<name>A0A833VXI1_9HYME</name>
<evidence type="ECO:0000313" key="3">
    <source>
        <dbReference type="Proteomes" id="UP000655588"/>
    </source>
</evidence>
<gene>
    <name evidence="2" type="ORF">E2986_11794</name>
</gene>
<proteinExistence type="predicted"/>
<comment type="caution">
    <text evidence="2">The sequence shown here is derived from an EMBL/GenBank/DDBJ whole genome shotgun (WGS) entry which is preliminary data.</text>
</comment>
<reference evidence="2" key="1">
    <citation type="submission" date="2019-11" db="EMBL/GenBank/DDBJ databases">
        <title>The nuclear and mitochondrial genomes of Frieseomelitta varia - a highly eusocial stingless bee (Meliponini) with a permanently sterile worker caste.</title>
        <authorList>
            <person name="Freitas F.C.P."/>
            <person name="Lourenco A.P."/>
            <person name="Nunes F.M.F."/>
            <person name="Paschoal A.R."/>
            <person name="Abreu F.C.P."/>
            <person name="Barbin F.O."/>
            <person name="Bataglia L."/>
            <person name="Cardoso-Junior C.A.M."/>
            <person name="Cervoni M.S."/>
            <person name="Silva S.R."/>
            <person name="Dalarmi F."/>
            <person name="Del Lama M.A."/>
            <person name="Depintor T.S."/>
            <person name="Ferreira K.M."/>
            <person name="Goria P.S."/>
            <person name="Jaskot M.C."/>
            <person name="Lago D.C."/>
            <person name="Luna-Lucena D."/>
            <person name="Moda L.M."/>
            <person name="Nascimento L."/>
            <person name="Pedrino M."/>
            <person name="Rabico F.O."/>
            <person name="Sanches F.C."/>
            <person name="Santos D.E."/>
            <person name="Santos C.G."/>
            <person name="Vieira J."/>
            <person name="Lopes T.F."/>
            <person name="Barchuk A.R."/>
            <person name="Hartfelder K."/>
            <person name="Simoes Z.L.P."/>
            <person name="Bitondi M.M.G."/>
            <person name="Pinheiro D.G."/>
        </authorList>
    </citation>
    <scope>NUCLEOTIDE SEQUENCE</scope>
    <source>
        <strain evidence="2">USP_RPSP 00005682</strain>
        <tissue evidence="2">Whole individual</tissue>
    </source>
</reference>
<evidence type="ECO:0000256" key="1">
    <source>
        <dbReference type="SAM" id="MobiDB-lite"/>
    </source>
</evidence>
<keyword evidence="3" id="KW-1185">Reference proteome</keyword>
<dbReference type="EMBL" id="WNWW01000518">
    <property type="protein sequence ID" value="KAF3423944.1"/>
    <property type="molecule type" value="Genomic_DNA"/>
</dbReference>
<dbReference type="AlphaFoldDB" id="A0A833VXI1"/>
<feature type="region of interest" description="Disordered" evidence="1">
    <location>
        <begin position="1"/>
        <end position="24"/>
    </location>
</feature>
<sequence length="108" mass="12936">MARTTAGTTTTTTTTMTRLNVTSRTLADLRRKRTKFESPNLRRFLLRRRLIERKQFSDEYAQKWEQLLVQQRDILNAAIDQVSQFRGQLLQEEQISQKMTRTRNLRYN</sequence>